<dbReference type="AlphaFoldDB" id="A0A8J7B7F3"/>
<dbReference type="PANTHER" id="PTHR46401">
    <property type="entry name" value="GLYCOSYLTRANSFERASE WBBK-RELATED"/>
    <property type="match status" value="1"/>
</dbReference>
<evidence type="ECO:0000259" key="2">
    <source>
        <dbReference type="Pfam" id="PF00534"/>
    </source>
</evidence>
<keyword evidence="1" id="KW-0808">Transferase</keyword>
<name>A0A8J7B7F3_9CYAN</name>
<dbReference type="RefSeq" id="WP_194027388.1">
    <property type="nucleotide sequence ID" value="NZ_JADEWZ010000001.1"/>
</dbReference>
<dbReference type="PANTHER" id="PTHR46401:SF2">
    <property type="entry name" value="GLYCOSYLTRANSFERASE WBBK-RELATED"/>
    <property type="match status" value="1"/>
</dbReference>
<feature type="domain" description="Glycosyltransferase subfamily 4-like N-terminal" evidence="3">
    <location>
        <begin position="16"/>
        <end position="177"/>
    </location>
</feature>
<keyword evidence="5" id="KW-1185">Reference proteome</keyword>
<organism evidence="4 5">
    <name type="scientific">Lusitaniella coriacea LEGE 07157</name>
    <dbReference type="NCBI Taxonomy" id="945747"/>
    <lineage>
        <taxon>Bacteria</taxon>
        <taxon>Bacillati</taxon>
        <taxon>Cyanobacteriota</taxon>
        <taxon>Cyanophyceae</taxon>
        <taxon>Spirulinales</taxon>
        <taxon>Lusitaniellaceae</taxon>
        <taxon>Lusitaniella</taxon>
    </lineage>
</organism>
<dbReference type="InterPro" id="IPR028098">
    <property type="entry name" value="Glyco_trans_4-like_N"/>
</dbReference>
<reference evidence="4" key="1">
    <citation type="submission" date="2020-10" db="EMBL/GenBank/DDBJ databases">
        <authorList>
            <person name="Castelo-Branco R."/>
            <person name="Eusebio N."/>
            <person name="Adriana R."/>
            <person name="Vieira A."/>
            <person name="Brugerolle De Fraissinette N."/>
            <person name="Rezende De Castro R."/>
            <person name="Schneider M.P."/>
            <person name="Vasconcelos V."/>
            <person name="Leao P.N."/>
        </authorList>
    </citation>
    <scope>NUCLEOTIDE SEQUENCE</scope>
    <source>
        <strain evidence="4">LEGE 07157</strain>
    </source>
</reference>
<dbReference type="GO" id="GO:0016757">
    <property type="term" value="F:glycosyltransferase activity"/>
    <property type="evidence" value="ECO:0007669"/>
    <property type="project" value="InterPro"/>
</dbReference>
<dbReference type="Pfam" id="PF00534">
    <property type="entry name" value="Glycos_transf_1"/>
    <property type="match status" value="1"/>
</dbReference>
<evidence type="ECO:0000313" key="5">
    <source>
        <dbReference type="Proteomes" id="UP000654482"/>
    </source>
</evidence>
<dbReference type="CDD" id="cd03809">
    <property type="entry name" value="GT4_MtfB-like"/>
    <property type="match status" value="1"/>
</dbReference>
<evidence type="ECO:0000259" key="3">
    <source>
        <dbReference type="Pfam" id="PF13439"/>
    </source>
</evidence>
<accession>A0A8J7B7F3</accession>
<protein>
    <submittedName>
        <fullName evidence="4">Glycosyltransferase family 4 protein</fullName>
    </submittedName>
</protein>
<gene>
    <name evidence="4" type="ORF">IQ249_00140</name>
</gene>
<comment type="caution">
    <text evidence="4">The sequence shown here is derived from an EMBL/GenBank/DDBJ whole genome shotgun (WGS) entry which is preliminary data.</text>
</comment>
<dbReference type="Pfam" id="PF13439">
    <property type="entry name" value="Glyco_transf_4"/>
    <property type="match status" value="1"/>
</dbReference>
<dbReference type="InterPro" id="IPR001296">
    <property type="entry name" value="Glyco_trans_1"/>
</dbReference>
<dbReference type="Gene3D" id="3.40.50.2000">
    <property type="entry name" value="Glycogen Phosphorylase B"/>
    <property type="match status" value="2"/>
</dbReference>
<sequence length="364" mass="41447">MKILYDGTIYKFQAAGGVNRYFENIINRLPESFQPILTTSHLNNVNYPRRRDLKIHCYYKFGLRPNRVLSFLEQYYFRSKTFLSQPDLIHPTYYSLLTQKAFSAYQCPIIITVYDMIHERFPEQLDPDGQQIEQKRKAILDARVLLCISENTKQDLLECYPEVEEKVKVIYLAADIDVSAIDSNPSVPESPYFIYVGGRWGYKNFDGLLRAFGKVASVRSDVMLCVVGSPFNEAEEQLIADLKLCNRVQQYGHIDDRALATLYRHSVALVYPSLYEGFGIPPLEAMSCGTAVVASNCSSIPEVVGEAGILFNPNATGDLADILLFLLDNPIERDRLIAKGYKRAKLFNWDKTVAQTLDAYRSLL</sequence>
<dbReference type="Proteomes" id="UP000654482">
    <property type="component" value="Unassembled WGS sequence"/>
</dbReference>
<dbReference type="SUPFAM" id="SSF53756">
    <property type="entry name" value="UDP-Glycosyltransferase/glycogen phosphorylase"/>
    <property type="match status" value="1"/>
</dbReference>
<evidence type="ECO:0000313" key="4">
    <source>
        <dbReference type="EMBL" id="MBE9114295.1"/>
    </source>
</evidence>
<dbReference type="GO" id="GO:0009103">
    <property type="term" value="P:lipopolysaccharide biosynthetic process"/>
    <property type="evidence" value="ECO:0007669"/>
    <property type="project" value="TreeGrafter"/>
</dbReference>
<proteinExistence type="predicted"/>
<feature type="domain" description="Glycosyl transferase family 1" evidence="2">
    <location>
        <begin position="184"/>
        <end position="343"/>
    </location>
</feature>
<dbReference type="EMBL" id="JADEWZ010000001">
    <property type="protein sequence ID" value="MBE9114295.1"/>
    <property type="molecule type" value="Genomic_DNA"/>
</dbReference>
<evidence type="ECO:0000256" key="1">
    <source>
        <dbReference type="ARBA" id="ARBA00022679"/>
    </source>
</evidence>